<comment type="caution">
    <text evidence="3">The sequence shown here is derived from an EMBL/GenBank/DDBJ whole genome shotgun (WGS) entry which is preliminary data.</text>
</comment>
<dbReference type="Pfam" id="PF02746">
    <property type="entry name" value="MR_MLE_N"/>
    <property type="match status" value="1"/>
</dbReference>
<dbReference type="InterPro" id="IPR034593">
    <property type="entry name" value="DgoD-like"/>
</dbReference>
<dbReference type="InterPro" id="IPR036849">
    <property type="entry name" value="Enolase-like_C_sf"/>
</dbReference>
<evidence type="ECO:0000256" key="1">
    <source>
        <dbReference type="ARBA" id="ARBA00023239"/>
    </source>
</evidence>
<protein>
    <submittedName>
        <fullName evidence="3">Mandelate racemase/muconate lactonizing enzyme family protein</fullName>
    </submittedName>
</protein>
<accession>A0ABQ6LIC1</accession>
<dbReference type="PANTHER" id="PTHR48080:SF2">
    <property type="entry name" value="D-GALACTONATE DEHYDRATASE"/>
    <property type="match status" value="1"/>
</dbReference>
<dbReference type="EMBL" id="BSYI01000015">
    <property type="protein sequence ID" value="GMG83029.1"/>
    <property type="molecule type" value="Genomic_DNA"/>
</dbReference>
<gene>
    <name evidence="3" type="ORF">LNKW23_22420</name>
</gene>
<dbReference type="InterPro" id="IPR013342">
    <property type="entry name" value="Mandelate_racemase_C"/>
</dbReference>
<evidence type="ECO:0000313" key="3">
    <source>
        <dbReference type="EMBL" id="GMG83029.1"/>
    </source>
</evidence>
<dbReference type="SUPFAM" id="SSF51604">
    <property type="entry name" value="Enolase C-terminal domain-like"/>
    <property type="match status" value="1"/>
</dbReference>
<keyword evidence="4" id="KW-1185">Reference proteome</keyword>
<dbReference type="SMART" id="SM00922">
    <property type="entry name" value="MR_MLE"/>
    <property type="match status" value="1"/>
</dbReference>
<dbReference type="RefSeq" id="WP_285671823.1">
    <property type="nucleotide sequence ID" value="NZ_BSYI01000015.1"/>
</dbReference>
<dbReference type="CDD" id="cd03316">
    <property type="entry name" value="MR_like"/>
    <property type="match status" value="1"/>
</dbReference>
<dbReference type="InterPro" id="IPR013341">
    <property type="entry name" value="Mandelate_racemase_N_dom"/>
</dbReference>
<organism evidence="3 4">
    <name type="scientific">Paralimibaculum aggregatum</name>
    <dbReference type="NCBI Taxonomy" id="3036245"/>
    <lineage>
        <taxon>Bacteria</taxon>
        <taxon>Pseudomonadati</taxon>
        <taxon>Pseudomonadota</taxon>
        <taxon>Alphaproteobacteria</taxon>
        <taxon>Rhodobacterales</taxon>
        <taxon>Paracoccaceae</taxon>
        <taxon>Paralimibaculum</taxon>
    </lineage>
</organism>
<sequence length="395" mass="42405">MRITDVETFAVANPEPGRGGPVFIFVKLSTDAGITGIGEAYPAGTGPETTCRLIEEVAARHLLGRPFPAIEAVWREVYGRGYGGRPEIGLMSVLSALEMALWDILGKEVGKPVHVLLGGRVHERLRSYTYLYPPAGVGGDFYSDPEASAEVAAAAVAEGFTAVKFDPCYPYTVYDGRQPSMADFDRVERFLTCLREAVGGRADLLVGTHGQFTPSGAIRLAERMAPFAPLWFEEPVPPESPEEMARVARASTVPIATGERLATKHEFARVLACGAAAILQPNLGRCGGLLEARKIAALAEVHYAQIAPHLYCGPVVAAANIQFAASIPNFLILESIWKMDGFYAELLETPLAWEDGHVLVPEAPGLGVTLDEAVARAHPWPGGSGLHLEPQERPA</sequence>
<keyword evidence="1" id="KW-0456">Lyase</keyword>
<dbReference type="PANTHER" id="PTHR48080">
    <property type="entry name" value="D-GALACTONATE DEHYDRATASE-RELATED"/>
    <property type="match status" value="1"/>
</dbReference>
<proteinExistence type="predicted"/>
<reference evidence="3 4" key="1">
    <citation type="submission" date="2023-04" db="EMBL/GenBank/DDBJ databases">
        <title>Marinoamorphus aggregata gen. nov., sp. Nov., isolate from tissue of brittle star Ophioplocus japonicus.</title>
        <authorList>
            <person name="Kawano K."/>
            <person name="Sawayama S."/>
            <person name="Nakagawa S."/>
        </authorList>
    </citation>
    <scope>NUCLEOTIDE SEQUENCE [LARGE SCALE GENOMIC DNA]</scope>
    <source>
        <strain evidence="3 4">NKW23</strain>
    </source>
</reference>
<dbReference type="InterPro" id="IPR029017">
    <property type="entry name" value="Enolase-like_N"/>
</dbReference>
<name>A0ABQ6LIC1_9RHOB</name>
<dbReference type="Gene3D" id="3.30.390.10">
    <property type="entry name" value="Enolase-like, N-terminal domain"/>
    <property type="match status" value="1"/>
</dbReference>
<feature type="domain" description="Mandelate racemase/muconate lactonizing enzyme C-terminal" evidence="2">
    <location>
        <begin position="145"/>
        <end position="254"/>
    </location>
</feature>
<dbReference type="InterPro" id="IPR029065">
    <property type="entry name" value="Enolase_C-like"/>
</dbReference>
<dbReference type="SUPFAM" id="SSF54826">
    <property type="entry name" value="Enolase N-terminal domain-like"/>
    <property type="match status" value="1"/>
</dbReference>
<evidence type="ECO:0000313" key="4">
    <source>
        <dbReference type="Proteomes" id="UP001239909"/>
    </source>
</evidence>
<dbReference type="Proteomes" id="UP001239909">
    <property type="component" value="Unassembled WGS sequence"/>
</dbReference>
<evidence type="ECO:0000259" key="2">
    <source>
        <dbReference type="SMART" id="SM00922"/>
    </source>
</evidence>
<dbReference type="Pfam" id="PF13378">
    <property type="entry name" value="MR_MLE_C"/>
    <property type="match status" value="1"/>
</dbReference>
<dbReference type="Gene3D" id="3.20.20.120">
    <property type="entry name" value="Enolase-like C-terminal domain"/>
    <property type="match status" value="1"/>
</dbReference>